<dbReference type="Proteomes" id="UP000627292">
    <property type="component" value="Unassembled WGS sequence"/>
</dbReference>
<dbReference type="PROSITE" id="PS51677">
    <property type="entry name" value="NODB"/>
    <property type="match status" value="1"/>
</dbReference>
<organism evidence="3 4">
    <name type="scientific">Filimonas zeae</name>
    <dbReference type="NCBI Taxonomy" id="1737353"/>
    <lineage>
        <taxon>Bacteria</taxon>
        <taxon>Pseudomonadati</taxon>
        <taxon>Bacteroidota</taxon>
        <taxon>Chitinophagia</taxon>
        <taxon>Chitinophagales</taxon>
        <taxon>Chitinophagaceae</taxon>
        <taxon>Filimonas</taxon>
    </lineage>
</organism>
<feature type="domain" description="NodB homology" evidence="2">
    <location>
        <begin position="39"/>
        <end position="250"/>
    </location>
</feature>
<dbReference type="PANTHER" id="PTHR10587">
    <property type="entry name" value="GLYCOSYL TRANSFERASE-RELATED"/>
    <property type="match status" value="1"/>
</dbReference>
<dbReference type="Gene3D" id="3.20.20.370">
    <property type="entry name" value="Glycoside hydrolase/deacetylase"/>
    <property type="match status" value="1"/>
</dbReference>
<dbReference type="InterPro" id="IPR050248">
    <property type="entry name" value="Polysacc_deacetylase_ArnD"/>
</dbReference>
<dbReference type="PANTHER" id="PTHR10587:SF125">
    <property type="entry name" value="POLYSACCHARIDE DEACETYLASE YHEN-RELATED"/>
    <property type="match status" value="1"/>
</dbReference>
<protein>
    <recommendedName>
        <fullName evidence="2">NodB homology domain-containing protein</fullName>
    </recommendedName>
</protein>
<reference evidence="3" key="1">
    <citation type="journal article" date="2014" name="Int. J. Syst. Evol. Microbiol.">
        <title>Complete genome sequence of Corynebacterium casei LMG S-19264T (=DSM 44701T), isolated from a smear-ripened cheese.</title>
        <authorList>
            <consortium name="US DOE Joint Genome Institute (JGI-PGF)"/>
            <person name="Walter F."/>
            <person name="Albersmeier A."/>
            <person name="Kalinowski J."/>
            <person name="Ruckert C."/>
        </authorList>
    </citation>
    <scope>NUCLEOTIDE SEQUENCE</scope>
    <source>
        <strain evidence="3">CGMCC 1.15290</strain>
    </source>
</reference>
<accession>A0A917J668</accession>
<gene>
    <name evidence="3" type="ORF">GCM10011379_57160</name>
</gene>
<keyword evidence="4" id="KW-1185">Reference proteome</keyword>
<dbReference type="AlphaFoldDB" id="A0A917J668"/>
<dbReference type="InterPro" id="IPR011330">
    <property type="entry name" value="Glyco_hydro/deAcase_b/a-brl"/>
</dbReference>
<reference evidence="3" key="2">
    <citation type="submission" date="2020-09" db="EMBL/GenBank/DDBJ databases">
        <authorList>
            <person name="Sun Q."/>
            <person name="Zhou Y."/>
        </authorList>
    </citation>
    <scope>NUCLEOTIDE SEQUENCE</scope>
    <source>
        <strain evidence="3">CGMCC 1.15290</strain>
    </source>
</reference>
<evidence type="ECO:0000256" key="1">
    <source>
        <dbReference type="SAM" id="MobiDB-lite"/>
    </source>
</evidence>
<sequence>MFAACGGKDNKDNKADTTKVVVAPPSGPGTPIKIDSSKRYIYLTWDDAPQPPGTNISKAIFHEQGVKATFFMVGMHQFDHRRKMIVDSVRNAYPEFLLANHSYTHGFRNNYRQFYSHADSAVADFQKAQDELKVPVKIIRLPGNNNWVFKGEINGPKIPREVCKRLDSLGYSVVGWDVEWRFKGNSTPIQSATQLAQEVNDKLDNFTSFTPNTVVILAHDRMFAPAQYADSLRRFITILKQDPRNVFETIDHYPLIQQQK</sequence>
<evidence type="ECO:0000313" key="4">
    <source>
        <dbReference type="Proteomes" id="UP000627292"/>
    </source>
</evidence>
<name>A0A917J668_9BACT</name>
<feature type="region of interest" description="Disordered" evidence="1">
    <location>
        <begin position="1"/>
        <end position="28"/>
    </location>
</feature>
<evidence type="ECO:0000313" key="3">
    <source>
        <dbReference type="EMBL" id="GGH82773.1"/>
    </source>
</evidence>
<dbReference type="InterPro" id="IPR002509">
    <property type="entry name" value="NODB_dom"/>
</dbReference>
<feature type="compositionally biased region" description="Basic and acidic residues" evidence="1">
    <location>
        <begin position="8"/>
        <end position="17"/>
    </location>
</feature>
<comment type="caution">
    <text evidence="3">The sequence shown here is derived from an EMBL/GenBank/DDBJ whole genome shotgun (WGS) entry which is preliminary data.</text>
</comment>
<dbReference type="EMBL" id="BMIB01000008">
    <property type="protein sequence ID" value="GGH82773.1"/>
    <property type="molecule type" value="Genomic_DNA"/>
</dbReference>
<dbReference type="GO" id="GO:0005975">
    <property type="term" value="P:carbohydrate metabolic process"/>
    <property type="evidence" value="ECO:0007669"/>
    <property type="project" value="InterPro"/>
</dbReference>
<dbReference type="SUPFAM" id="SSF88713">
    <property type="entry name" value="Glycoside hydrolase/deacetylase"/>
    <property type="match status" value="1"/>
</dbReference>
<dbReference type="GO" id="GO:0016810">
    <property type="term" value="F:hydrolase activity, acting on carbon-nitrogen (but not peptide) bonds"/>
    <property type="evidence" value="ECO:0007669"/>
    <property type="project" value="InterPro"/>
</dbReference>
<proteinExistence type="predicted"/>
<evidence type="ECO:0000259" key="2">
    <source>
        <dbReference type="PROSITE" id="PS51677"/>
    </source>
</evidence>
<dbReference type="Pfam" id="PF01522">
    <property type="entry name" value="Polysacc_deac_1"/>
    <property type="match status" value="1"/>
</dbReference>